<feature type="transmembrane region" description="Helical" evidence="6">
    <location>
        <begin position="199"/>
        <end position="216"/>
    </location>
</feature>
<dbReference type="Proteomes" id="UP000748108">
    <property type="component" value="Unassembled WGS sequence"/>
</dbReference>
<keyword evidence="4 6" id="KW-1133">Transmembrane helix</keyword>
<dbReference type="Gene3D" id="1.20.1720.10">
    <property type="entry name" value="Multidrug resistance protein D"/>
    <property type="match status" value="1"/>
</dbReference>
<feature type="transmembrane region" description="Helical" evidence="6">
    <location>
        <begin position="325"/>
        <end position="346"/>
    </location>
</feature>
<evidence type="ECO:0000256" key="5">
    <source>
        <dbReference type="ARBA" id="ARBA00023136"/>
    </source>
</evidence>
<dbReference type="PANTHER" id="PTHR23501">
    <property type="entry name" value="MAJOR FACILITATOR SUPERFAMILY"/>
    <property type="match status" value="1"/>
</dbReference>
<feature type="transmembrane region" description="Helical" evidence="6">
    <location>
        <begin position="133"/>
        <end position="155"/>
    </location>
</feature>
<keyword evidence="2" id="KW-0813">Transport</keyword>
<dbReference type="PROSITE" id="PS50850">
    <property type="entry name" value="MFS"/>
    <property type="match status" value="1"/>
</dbReference>
<reference evidence="8" key="1">
    <citation type="journal article" date="2021" name="Microbiology">
        <title>Metagenomic Analysis of the Microbial Community in the Underground Coal Fire Area (Kemerovo Region, Russia) Revealed Predominance of Thermophilic Members of the Phyla Deinococcus-thermus, Aquificae, and Firmicutes.</title>
        <authorList>
            <person name="Kadnikov V."/>
            <person name="Mardanov A.V."/>
            <person name="Beletsky A.V."/>
            <person name="Karnachuk O.V."/>
            <person name="Ravin N.V."/>
        </authorList>
    </citation>
    <scope>NUCLEOTIDE SEQUENCE</scope>
    <source>
        <strain evidence="8">RBS10-49</strain>
    </source>
</reference>
<feature type="domain" description="Major facilitator superfamily (MFS) profile" evidence="7">
    <location>
        <begin position="1"/>
        <end position="464"/>
    </location>
</feature>
<dbReference type="GO" id="GO:0022857">
    <property type="term" value="F:transmembrane transporter activity"/>
    <property type="evidence" value="ECO:0007669"/>
    <property type="project" value="InterPro"/>
</dbReference>
<comment type="caution">
    <text evidence="8">The sequence shown here is derived from an EMBL/GenBank/DDBJ whole genome shotgun (WGS) entry which is preliminary data.</text>
</comment>
<feature type="transmembrane region" description="Helical" evidence="6">
    <location>
        <begin position="367"/>
        <end position="386"/>
    </location>
</feature>
<feature type="transmembrane region" description="Helical" evidence="6">
    <location>
        <begin position="272"/>
        <end position="293"/>
    </location>
</feature>
<dbReference type="GO" id="GO:0005886">
    <property type="term" value="C:plasma membrane"/>
    <property type="evidence" value="ECO:0007669"/>
    <property type="project" value="UniProtKB-SubCell"/>
</dbReference>
<comment type="subcellular location">
    <subcellularLocation>
        <location evidence="1">Cell membrane</location>
        <topology evidence="1">Multi-pass membrane protein</topology>
    </subcellularLocation>
</comment>
<dbReference type="InterPro" id="IPR020846">
    <property type="entry name" value="MFS_dom"/>
</dbReference>
<sequence length="470" mass="49426">ATAMPTIVGDLGGFRWIGWVFSGFMLAQAVTTPIFGKVADLFGRRPAYAGGVALFLLGSILSGLAPSMGWLIAFRFLQGLGAGSVMPIAQTMIGDVYPGTERARVQGWLSSVWALSALTGPMIGALIVKFWHWSWIFWINVPVGAVSVALVLLFLEEPARTERPAIDWAGAAALFLALVGWMGGLLFSGSLWPWQSWETAALLALGLGASAFFVWAERRAREPVMPPALFRERLIAVANGATFITGAALIALSTFLPSYVQGVLGRPPEVAGMALTAMSIGWPLGSFVLGRLYGRIGPRAAAIAGAVFLFVGGTMFALMRPAYGALYAGAASFWIGLGMGFTNTAYIVAIQSRVPWALRGAATSTNLFMRLFGGTVGAAVFGALLNRGVERALVAGGLSPDEAERALRALGTLFLGGGLSGVSGVDPALLASALEAGMRSVFVGLWALTFVNGALVWLLPGERLPGERRV</sequence>
<evidence type="ECO:0000256" key="4">
    <source>
        <dbReference type="ARBA" id="ARBA00022989"/>
    </source>
</evidence>
<evidence type="ECO:0000256" key="2">
    <source>
        <dbReference type="ARBA" id="ARBA00022448"/>
    </source>
</evidence>
<feature type="transmembrane region" description="Helical" evidence="6">
    <location>
        <begin position="167"/>
        <end position="187"/>
    </location>
</feature>
<dbReference type="SUPFAM" id="SSF103473">
    <property type="entry name" value="MFS general substrate transporter"/>
    <property type="match status" value="1"/>
</dbReference>
<dbReference type="InterPro" id="IPR036259">
    <property type="entry name" value="MFS_trans_sf"/>
</dbReference>
<evidence type="ECO:0000259" key="7">
    <source>
        <dbReference type="PROSITE" id="PS50850"/>
    </source>
</evidence>
<feature type="transmembrane region" description="Helical" evidence="6">
    <location>
        <begin position="300"/>
        <end position="319"/>
    </location>
</feature>
<evidence type="ECO:0000313" key="9">
    <source>
        <dbReference type="Proteomes" id="UP000748108"/>
    </source>
</evidence>
<feature type="transmembrane region" description="Helical" evidence="6">
    <location>
        <begin position="105"/>
        <end position="127"/>
    </location>
</feature>
<evidence type="ECO:0000256" key="6">
    <source>
        <dbReference type="SAM" id="Phobius"/>
    </source>
</evidence>
<feature type="transmembrane region" description="Helical" evidence="6">
    <location>
        <begin position="16"/>
        <end position="35"/>
    </location>
</feature>
<dbReference type="AlphaFoldDB" id="A0A947D3B0"/>
<evidence type="ECO:0000313" key="8">
    <source>
        <dbReference type="EMBL" id="MBT9283271.1"/>
    </source>
</evidence>
<gene>
    <name evidence="8" type="ORF">KM312_11630</name>
</gene>
<evidence type="ECO:0000256" key="3">
    <source>
        <dbReference type="ARBA" id="ARBA00022692"/>
    </source>
</evidence>
<organism evidence="8 9">
    <name type="scientific">Hydrogenibacillus schlegelii</name>
    <name type="common">Bacillus schlegelii</name>
    <dbReference type="NCBI Taxonomy" id="1484"/>
    <lineage>
        <taxon>Bacteria</taxon>
        <taxon>Bacillati</taxon>
        <taxon>Bacillota</taxon>
        <taxon>Bacilli</taxon>
        <taxon>Bacillales</taxon>
        <taxon>Bacillales Family X. Incertae Sedis</taxon>
        <taxon>Hydrogenibacillus</taxon>
    </lineage>
</organism>
<proteinExistence type="predicted"/>
<keyword evidence="3 6" id="KW-0812">Transmembrane</keyword>
<feature type="transmembrane region" description="Helical" evidence="6">
    <location>
        <begin position="441"/>
        <end position="460"/>
    </location>
</feature>
<dbReference type="Gene3D" id="1.20.1250.20">
    <property type="entry name" value="MFS general substrate transporter like domains"/>
    <property type="match status" value="1"/>
</dbReference>
<name>A0A947D3B0_HYDSH</name>
<protein>
    <submittedName>
        <fullName evidence="8">MFS transporter</fullName>
    </submittedName>
</protein>
<feature type="transmembrane region" description="Helical" evidence="6">
    <location>
        <begin position="237"/>
        <end position="260"/>
    </location>
</feature>
<dbReference type="PRINTS" id="PR01036">
    <property type="entry name" value="TCRTETB"/>
</dbReference>
<accession>A0A947D3B0</accession>
<dbReference type="InterPro" id="IPR011701">
    <property type="entry name" value="MFS"/>
</dbReference>
<keyword evidence="5 6" id="KW-0472">Membrane</keyword>
<dbReference type="Pfam" id="PF07690">
    <property type="entry name" value="MFS_1"/>
    <property type="match status" value="1"/>
</dbReference>
<feature type="transmembrane region" description="Helical" evidence="6">
    <location>
        <begin position="47"/>
        <end position="66"/>
    </location>
</feature>
<feature type="non-terminal residue" evidence="8">
    <location>
        <position position="1"/>
    </location>
</feature>
<evidence type="ECO:0000256" key="1">
    <source>
        <dbReference type="ARBA" id="ARBA00004651"/>
    </source>
</evidence>
<dbReference type="PANTHER" id="PTHR23501:SF191">
    <property type="entry name" value="VACUOLAR BASIC AMINO ACID TRANSPORTER 4"/>
    <property type="match status" value="1"/>
</dbReference>
<dbReference type="EMBL" id="JAHHQF010000089">
    <property type="protein sequence ID" value="MBT9283271.1"/>
    <property type="molecule type" value="Genomic_DNA"/>
</dbReference>